<proteinExistence type="predicted"/>
<accession>Q022L5</accession>
<name>Q022L5_SOLUE</name>
<keyword evidence="1" id="KW-0732">Signal</keyword>
<sequence>MYTFAESLEVALKLHCLLLLAGMAAALPGQELNCGMADYKAQDGLKAQVRGGVLEVTWLGERREELRARFAIRGGQPLVQELAARKNGGSWAVLGQNLSPEFEITSGVRRLSQQQMSPLQEMKMELTPEVVEREKWNAFWDAPLMVPGRPGTNMGLPRKPEEIRKVWAKYHASGCQVKTDGARIEVSFDGLDAGIFSGRLQYTAYRGTNLLRQEVIAATNEPSVAYKYVGGLKGFGIASDTRVVWRDTARGWQQYAFGGSVNQEPVGLRARNRLAILEANGGSLAFLPPSHKFFFSREIETNLGYVYYRKDSDSSFALGVRQPDREVGYKPYGISDEVWTRRVGESRGELNNFALYNAPPGTSQRMPVYFYLSPEGSRATQEQVMAFTHDDVYKPVSGYKVMVSHFHFHLNEQLTDAGSMDVEPTWLPVFRDLGVNLAILADFHSDSHPGDTGKIRLDEQKVYFEGCRRFSDRDLLLIPGEEPDANFGGHYMFLFPRPLFFTHVKAPATGPAGQPFQETLAPYGKVYHTTTAINELALLNQEKGLVWQTHPRTKGSTGYPDAVRDRDFFQSDRFLGGSFQSLPVDQSQKRLCEARCLGLLDDMNNWAGAKYMLAEGDTYMKYPDDETFPQLVVNYVKLDRVPKFSEGWTPVVDALRAGDYFVTSGEVLFRNYTIEGSGAKRTYTAEVEWTFPPEFAELVWSDGKNVERHVIPLSEMAPFTSHKFSVPFDAAGKKWVRFAVWDSAGNGAFTQPVHLK</sequence>
<dbReference type="eggNOG" id="ENOG502Z7NK">
    <property type="taxonomic scope" value="Bacteria"/>
</dbReference>
<dbReference type="KEGG" id="sus:Acid_3106"/>
<dbReference type="STRING" id="234267.Acid_3106"/>
<reference evidence="2" key="1">
    <citation type="submission" date="2006-10" db="EMBL/GenBank/DDBJ databases">
        <title>Complete sequence of Solibacter usitatus Ellin6076.</title>
        <authorList>
            <consortium name="US DOE Joint Genome Institute"/>
            <person name="Copeland A."/>
            <person name="Lucas S."/>
            <person name="Lapidus A."/>
            <person name="Barry K."/>
            <person name="Detter J.C."/>
            <person name="Glavina del Rio T."/>
            <person name="Hammon N."/>
            <person name="Israni S."/>
            <person name="Dalin E."/>
            <person name="Tice H."/>
            <person name="Pitluck S."/>
            <person name="Thompson L.S."/>
            <person name="Brettin T."/>
            <person name="Bruce D."/>
            <person name="Han C."/>
            <person name="Tapia R."/>
            <person name="Gilna P."/>
            <person name="Schmutz J."/>
            <person name="Larimer F."/>
            <person name="Land M."/>
            <person name="Hauser L."/>
            <person name="Kyrpides N."/>
            <person name="Mikhailova N."/>
            <person name="Janssen P.H."/>
            <person name="Kuske C.R."/>
            <person name="Richardson P."/>
        </authorList>
    </citation>
    <scope>NUCLEOTIDE SEQUENCE</scope>
    <source>
        <strain evidence="2">Ellin6076</strain>
    </source>
</reference>
<evidence type="ECO:0000256" key="1">
    <source>
        <dbReference type="SAM" id="SignalP"/>
    </source>
</evidence>
<feature type="signal peptide" evidence="1">
    <location>
        <begin position="1"/>
        <end position="26"/>
    </location>
</feature>
<dbReference type="AlphaFoldDB" id="Q022L5"/>
<dbReference type="EMBL" id="CP000473">
    <property type="protein sequence ID" value="ABJ84085.1"/>
    <property type="molecule type" value="Genomic_DNA"/>
</dbReference>
<feature type="chain" id="PRO_5004163012" evidence="1">
    <location>
        <begin position="27"/>
        <end position="756"/>
    </location>
</feature>
<dbReference type="InParanoid" id="Q022L5"/>
<protein>
    <submittedName>
        <fullName evidence="2">Uncharacterized protein</fullName>
    </submittedName>
</protein>
<dbReference type="HOGENOM" id="CLU_396259_0_0_0"/>
<evidence type="ECO:0000313" key="2">
    <source>
        <dbReference type="EMBL" id="ABJ84085.1"/>
    </source>
</evidence>
<gene>
    <name evidence="2" type="ordered locus">Acid_3106</name>
</gene>
<organism evidence="2">
    <name type="scientific">Solibacter usitatus (strain Ellin6076)</name>
    <dbReference type="NCBI Taxonomy" id="234267"/>
    <lineage>
        <taxon>Bacteria</taxon>
        <taxon>Pseudomonadati</taxon>
        <taxon>Acidobacteriota</taxon>
        <taxon>Terriglobia</taxon>
        <taxon>Bryobacterales</taxon>
        <taxon>Solibacteraceae</taxon>
        <taxon>Candidatus Solibacter</taxon>
    </lineage>
</organism>